<gene>
    <name evidence="2" type="ORF">RF11_04166</name>
</gene>
<feature type="chain" id="PRO_5002150551" evidence="1">
    <location>
        <begin position="23"/>
        <end position="166"/>
    </location>
</feature>
<accession>A0A0C2IN33</accession>
<evidence type="ECO:0000256" key="1">
    <source>
        <dbReference type="SAM" id="SignalP"/>
    </source>
</evidence>
<evidence type="ECO:0000313" key="3">
    <source>
        <dbReference type="Proteomes" id="UP000031668"/>
    </source>
</evidence>
<dbReference type="Proteomes" id="UP000031668">
    <property type="component" value="Unassembled WGS sequence"/>
</dbReference>
<name>A0A0C2IN33_THEKT</name>
<organism evidence="2 3">
    <name type="scientific">Thelohanellus kitauei</name>
    <name type="common">Myxosporean</name>
    <dbReference type="NCBI Taxonomy" id="669202"/>
    <lineage>
        <taxon>Eukaryota</taxon>
        <taxon>Metazoa</taxon>
        <taxon>Cnidaria</taxon>
        <taxon>Myxozoa</taxon>
        <taxon>Myxosporea</taxon>
        <taxon>Bivalvulida</taxon>
        <taxon>Platysporina</taxon>
        <taxon>Myxobolidae</taxon>
        <taxon>Thelohanellus</taxon>
    </lineage>
</organism>
<protein>
    <submittedName>
        <fullName evidence="2">Uncharacterized protein</fullName>
    </submittedName>
</protein>
<reference evidence="2 3" key="1">
    <citation type="journal article" date="2014" name="Genome Biol. Evol.">
        <title>The genome of the myxosporean Thelohanellus kitauei shows adaptations to nutrient acquisition within its fish host.</title>
        <authorList>
            <person name="Yang Y."/>
            <person name="Xiong J."/>
            <person name="Zhou Z."/>
            <person name="Huo F."/>
            <person name="Miao W."/>
            <person name="Ran C."/>
            <person name="Liu Y."/>
            <person name="Zhang J."/>
            <person name="Feng J."/>
            <person name="Wang M."/>
            <person name="Wang M."/>
            <person name="Wang L."/>
            <person name="Yao B."/>
        </authorList>
    </citation>
    <scope>NUCLEOTIDE SEQUENCE [LARGE SCALE GENOMIC DNA]</scope>
    <source>
        <strain evidence="2">Wuqing</strain>
    </source>
</reference>
<sequence length="166" mass="18545">MASDKNICALILIVLGSAEVLSTSNDTEWVEITQFPRIFEDDLVDVVMGVVTCLNESAINICTDHVPTLNVFLCTEPTEYSESVDEFLDLRDYFDEFLLIRDSIPDAHEKLSRLADECIQTSTISKHPWVCNSVEIASVALHQNGIVDVNYLVGKCYVDRVNGSLK</sequence>
<keyword evidence="1" id="KW-0732">Signal</keyword>
<dbReference type="AlphaFoldDB" id="A0A0C2IN33"/>
<comment type="caution">
    <text evidence="2">The sequence shown here is derived from an EMBL/GenBank/DDBJ whole genome shotgun (WGS) entry which is preliminary data.</text>
</comment>
<dbReference type="EMBL" id="JWZT01003426">
    <property type="protein sequence ID" value="KII66864.1"/>
    <property type="molecule type" value="Genomic_DNA"/>
</dbReference>
<evidence type="ECO:0000313" key="2">
    <source>
        <dbReference type="EMBL" id="KII66864.1"/>
    </source>
</evidence>
<feature type="signal peptide" evidence="1">
    <location>
        <begin position="1"/>
        <end position="22"/>
    </location>
</feature>
<proteinExistence type="predicted"/>
<keyword evidence="3" id="KW-1185">Reference proteome</keyword>